<dbReference type="Pfam" id="PF00069">
    <property type="entry name" value="Pkinase"/>
    <property type="match status" value="1"/>
</dbReference>
<dbReference type="InterPro" id="IPR000719">
    <property type="entry name" value="Prot_kinase_dom"/>
</dbReference>
<evidence type="ECO:0000256" key="1">
    <source>
        <dbReference type="SAM" id="MobiDB-lite"/>
    </source>
</evidence>
<feature type="domain" description="Protein kinase" evidence="2">
    <location>
        <begin position="219"/>
        <end position="511"/>
    </location>
</feature>
<evidence type="ECO:0000313" key="4">
    <source>
        <dbReference type="Proteomes" id="UP000054007"/>
    </source>
</evidence>
<sequence>METATGCLLFPGLFNNELCFCSSFVHIAFPSRASFYHTHDPRRPFTTHRIYLTITDARMEAPPVPITRATLEPDLTTYYLRARPVAILTVAALAYSIPLVPVLLCSIYALYAAYCILADKPVAHEEMETLVGSPLREWRGRLAKDNTQSTEYTQPPRDSFPEIKIHVASPTVTNILSSAPESEAGWYRPVDESAPKDEDEEPVSQPKKSRYESQRGLSLVVNDVPFKAECSYVREATCIRVDRISLQPRVGAVKRFNISKAASDDDEEDLLHLLGNWKEELTIIRKIQDAESPFLCECLGVVLPSMSVEGMLFMPCYSTTMDVYLESHASQFALNSKLRMLVETALGIQALHAMNIVHFDLKPHNVAVDMTSADSHVRIIDFGSALQCENENLLVPSSVAQRHPGTEGYRQRWSREADVVEGRRVDIYSFGVIMWQVLTRHCVPENIKNWDVGDRDVPYARWYWGMDNTISYLMAEYSIVDPLFADWLLDYVLADDGPSPSLEEILMHPLFEDFQDHERLVTNARKDTAKFRAKGQSVLTAEILSRGLADEDWQISGEV</sequence>
<name>A0A0D7BP15_9AGAR</name>
<gene>
    <name evidence="3" type="ORF">CYLTODRAFT_419015</name>
</gene>
<reference evidence="3 4" key="1">
    <citation type="journal article" date="2015" name="Fungal Genet. Biol.">
        <title>Evolution of novel wood decay mechanisms in Agaricales revealed by the genome sequences of Fistulina hepatica and Cylindrobasidium torrendii.</title>
        <authorList>
            <person name="Floudas D."/>
            <person name="Held B.W."/>
            <person name="Riley R."/>
            <person name="Nagy L.G."/>
            <person name="Koehler G."/>
            <person name="Ransdell A.S."/>
            <person name="Younus H."/>
            <person name="Chow J."/>
            <person name="Chiniquy J."/>
            <person name="Lipzen A."/>
            <person name="Tritt A."/>
            <person name="Sun H."/>
            <person name="Haridas S."/>
            <person name="LaButti K."/>
            <person name="Ohm R.A."/>
            <person name="Kues U."/>
            <person name="Blanchette R.A."/>
            <person name="Grigoriev I.V."/>
            <person name="Minto R.E."/>
            <person name="Hibbett D.S."/>
        </authorList>
    </citation>
    <scope>NUCLEOTIDE SEQUENCE [LARGE SCALE GENOMIC DNA]</scope>
    <source>
        <strain evidence="3 4">FP15055 ss-10</strain>
    </source>
</reference>
<dbReference type="Proteomes" id="UP000054007">
    <property type="component" value="Unassembled WGS sequence"/>
</dbReference>
<dbReference type="PANTHER" id="PTHR23257">
    <property type="entry name" value="SERINE-THREONINE PROTEIN KINASE"/>
    <property type="match status" value="1"/>
</dbReference>
<feature type="region of interest" description="Disordered" evidence="1">
    <location>
        <begin position="186"/>
        <end position="210"/>
    </location>
</feature>
<dbReference type="SUPFAM" id="SSF56112">
    <property type="entry name" value="Protein kinase-like (PK-like)"/>
    <property type="match status" value="1"/>
</dbReference>
<dbReference type="SMART" id="SM00220">
    <property type="entry name" value="S_TKc"/>
    <property type="match status" value="1"/>
</dbReference>
<organism evidence="3 4">
    <name type="scientific">Cylindrobasidium torrendii FP15055 ss-10</name>
    <dbReference type="NCBI Taxonomy" id="1314674"/>
    <lineage>
        <taxon>Eukaryota</taxon>
        <taxon>Fungi</taxon>
        <taxon>Dikarya</taxon>
        <taxon>Basidiomycota</taxon>
        <taxon>Agaricomycotina</taxon>
        <taxon>Agaricomycetes</taxon>
        <taxon>Agaricomycetidae</taxon>
        <taxon>Agaricales</taxon>
        <taxon>Marasmiineae</taxon>
        <taxon>Physalacriaceae</taxon>
        <taxon>Cylindrobasidium</taxon>
    </lineage>
</organism>
<keyword evidence="4" id="KW-1185">Reference proteome</keyword>
<dbReference type="GO" id="GO:0005524">
    <property type="term" value="F:ATP binding"/>
    <property type="evidence" value="ECO:0007669"/>
    <property type="project" value="InterPro"/>
</dbReference>
<dbReference type="OrthoDB" id="10252171at2759"/>
<protein>
    <submittedName>
        <fullName evidence="3">Kinase-like protein</fullName>
    </submittedName>
</protein>
<dbReference type="PROSITE" id="PS50011">
    <property type="entry name" value="PROTEIN_KINASE_DOM"/>
    <property type="match status" value="1"/>
</dbReference>
<dbReference type="EMBL" id="KN880456">
    <property type="protein sequence ID" value="KIY71326.1"/>
    <property type="molecule type" value="Genomic_DNA"/>
</dbReference>
<dbReference type="STRING" id="1314674.A0A0D7BP15"/>
<dbReference type="InterPro" id="IPR050167">
    <property type="entry name" value="Ser_Thr_protein_kinase"/>
</dbReference>
<evidence type="ECO:0000313" key="3">
    <source>
        <dbReference type="EMBL" id="KIY71326.1"/>
    </source>
</evidence>
<dbReference type="GO" id="GO:0005737">
    <property type="term" value="C:cytoplasm"/>
    <property type="evidence" value="ECO:0007669"/>
    <property type="project" value="TreeGrafter"/>
</dbReference>
<accession>A0A0D7BP15</accession>
<dbReference type="AlphaFoldDB" id="A0A0D7BP15"/>
<dbReference type="Gene3D" id="1.10.510.10">
    <property type="entry name" value="Transferase(Phosphotransferase) domain 1"/>
    <property type="match status" value="1"/>
</dbReference>
<proteinExistence type="predicted"/>
<evidence type="ECO:0000259" key="2">
    <source>
        <dbReference type="PROSITE" id="PS50011"/>
    </source>
</evidence>
<dbReference type="GO" id="GO:0004672">
    <property type="term" value="F:protein kinase activity"/>
    <property type="evidence" value="ECO:0007669"/>
    <property type="project" value="InterPro"/>
</dbReference>
<keyword evidence="3" id="KW-0808">Transferase</keyword>
<dbReference type="GO" id="GO:0007165">
    <property type="term" value="P:signal transduction"/>
    <property type="evidence" value="ECO:0007669"/>
    <property type="project" value="TreeGrafter"/>
</dbReference>
<keyword evidence="3" id="KW-0418">Kinase</keyword>
<dbReference type="InterPro" id="IPR011009">
    <property type="entry name" value="Kinase-like_dom_sf"/>
</dbReference>